<dbReference type="Pfam" id="PF00535">
    <property type="entry name" value="Glycos_transf_2"/>
    <property type="match status" value="1"/>
</dbReference>
<evidence type="ECO:0000313" key="3">
    <source>
        <dbReference type="Proteomes" id="UP000070401"/>
    </source>
</evidence>
<accession>A0A133NN43</accession>
<keyword evidence="2" id="KW-0808">Transferase</keyword>
<comment type="caution">
    <text evidence="2">The sequence shown here is derived from an EMBL/GenBank/DDBJ whole genome shotgun (WGS) entry which is preliminary data.</text>
</comment>
<reference evidence="3" key="1">
    <citation type="submission" date="2016-01" db="EMBL/GenBank/DDBJ databases">
        <authorList>
            <person name="Mitreva M."/>
            <person name="Pepin K.H."/>
            <person name="Mihindukulasuriya K.A."/>
            <person name="Fulton R."/>
            <person name="Fronick C."/>
            <person name="O'Laughlin M."/>
            <person name="Miner T."/>
            <person name="Herter B."/>
            <person name="Rosa B.A."/>
            <person name="Cordes M."/>
            <person name="Tomlinson C."/>
            <person name="Wollam A."/>
            <person name="Palsikar V.B."/>
            <person name="Mardis E.R."/>
            <person name="Wilson R.K."/>
        </authorList>
    </citation>
    <scope>NUCLEOTIDE SEQUENCE [LARGE SCALE GENOMIC DNA]</scope>
    <source>
        <strain evidence="3">MJR7757B</strain>
    </source>
</reference>
<dbReference type="Proteomes" id="UP000070401">
    <property type="component" value="Unassembled WGS sequence"/>
</dbReference>
<keyword evidence="3" id="KW-1185">Reference proteome</keyword>
<name>A0A133NN43_FUSNU</name>
<dbReference type="PANTHER" id="PTHR22916:SF3">
    <property type="entry name" value="UDP-GLCNAC:BETAGAL BETA-1,3-N-ACETYLGLUCOSAMINYLTRANSFERASE-LIKE PROTEIN 1"/>
    <property type="match status" value="1"/>
</dbReference>
<sequence length="261" mass="30656">MKKGLVSIIMPSYNSEKYISKSIDSILKQKYTQWELLIIDDCSTDNTRIVVNEYLDKYKNIKYIILEKNSGPSVARNKGIELSEGEYIAFLDSDDLWKENKLTTQVKLMEINDWALSFSEYEEIDDRGNFLNIKIKIPSNPIGYYRYLLSTPIGCLTAMYSVKKLGKVYFPNLRNREDTGLWLKILKKELAYPILQSLAYYRIRNNSITANKIKLIKYHWKLYFKIEKLGYIKSIFFILSIIFVKVFKLKEEKLKNGGTVR</sequence>
<dbReference type="RefSeq" id="WP_008795992.1">
    <property type="nucleotide sequence ID" value="NZ_KQ956750.1"/>
</dbReference>
<dbReference type="EMBL" id="LRPY01000187">
    <property type="protein sequence ID" value="KXA17701.1"/>
    <property type="molecule type" value="Genomic_DNA"/>
</dbReference>
<dbReference type="GO" id="GO:0016758">
    <property type="term" value="F:hexosyltransferase activity"/>
    <property type="evidence" value="ECO:0007669"/>
    <property type="project" value="UniProtKB-ARBA"/>
</dbReference>
<dbReference type="AlphaFoldDB" id="A0A133NN43"/>
<organism evidence="2 3">
    <name type="scientific">Fusobacterium nucleatum</name>
    <dbReference type="NCBI Taxonomy" id="851"/>
    <lineage>
        <taxon>Bacteria</taxon>
        <taxon>Fusobacteriati</taxon>
        <taxon>Fusobacteriota</taxon>
        <taxon>Fusobacteriia</taxon>
        <taxon>Fusobacteriales</taxon>
        <taxon>Fusobacteriaceae</taxon>
        <taxon>Fusobacterium</taxon>
    </lineage>
</organism>
<evidence type="ECO:0000313" key="2">
    <source>
        <dbReference type="EMBL" id="KXA17701.1"/>
    </source>
</evidence>
<dbReference type="CDD" id="cd00761">
    <property type="entry name" value="Glyco_tranf_GTA_type"/>
    <property type="match status" value="1"/>
</dbReference>
<dbReference type="Gene3D" id="3.90.550.10">
    <property type="entry name" value="Spore Coat Polysaccharide Biosynthesis Protein SpsA, Chain A"/>
    <property type="match status" value="1"/>
</dbReference>
<feature type="domain" description="Glycosyltransferase 2-like" evidence="1">
    <location>
        <begin position="7"/>
        <end position="133"/>
    </location>
</feature>
<dbReference type="SUPFAM" id="SSF53448">
    <property type="entry name" value="Nucleotide-diphospho-sugar transferases"/>
    <property type="match status" value="1"/>
</dbReference>
<gene>
    <name evidence="2" type="ORF">HMPREF3221_01918</name>
</gene>
<dbReference type="PANTHER" id="PTHR22916">
    <property type="entry name" value="GLYCOSYLTRANSFERASE"/>
    <property type="match status" value="1"/>
</dbReference>
<dbReference type="InterPro" id="IPR001173">
    <property type="entry name" value="Glyco_trans_2-like"/>
</dbReference>
<protein>
    <submittedName>
        <fullName evidence="2">Glycosyltransferase, group 2 family protein</fullName>
    </submittedName>
</protein>
<dbReference type="PATRIC" id="fig|851.8.peg.1930"/>
<proteinExistence type="predicted"/>
<evidence type="ECO:0000259" key="1">
    <source>
        <dbReference type="Pfam" id="PF00535"/>
    </source>
</evidence>
<dbReference type="InterPro" id="IPR029044">
    <property type="entry name" value="Nucleotide-diphossugar_trans"/>
</dbReference>